<organism evidence="3 4">
    <name type="scientific">Gloeobacter violaceus (strain ATCC 29082 / PCC 7421)</name>
    <dbReference type="NCBI Taxonomy" id="251221"/>
    <lineage>
        <taxon>Bacteria</taxon>
        <taxon>Bacillati</taxon>
        <taxon>Cyanobacteriota</taxon>
        <taxon>Cyanophyceae</taxon>
        <taxon>Gloeobacterales</taxon>
        <taxon>Gloeobacteraceae</taxon>
        <taxon>Gloeobacter</taxon>
    </lineage>
</organism>
<dbReference type="Proteomes" id="UP000000557">
    <property type="component" value="Chromosome"/>
</dbReference>
<dbReference type="InParanoid" id="Q7NFJ7"/>
<dbReference type="Gene3D" id="3.30.2310.20">
    <property type="entry name" value="RelE-like"/>
    <property type="match status" value="1"/>
</dbReference>
<evidence type="ECO:0000313" key="3">
    <source>
        <dbReference type="EMBL" id="BAC91469.1"/>
    </source>
</evidence>
<accession>Q7NFJ7</accession>
<dbReference type="InterPro" id="IPR007712">
    <property type="entry name" value="RelE/ParE_toxin"/>
</dbReference>
<dbReference type="EMBL" id="BA000045">
    <property type="protein sequence ID" value="BAC91469.1"/>
    <property type="molecule type" value="Genomic_DNA"/>
</dbReference>
<dbReference type="InterPro" id="IPR035093">
    <property type="entry name" value="RelE/ParE_toxin_dom_sf"/>
</dbReference>
<dbReference type="OrthoDB" id="514150at2"/>
<keyword evidence="2" id="KW-1277">Toxin-antitoxin system</keyword>
<sequence length="90" mass="10138">MKIFWSKQAISDLAAVRDYLEAHYPIGAKIVVARIEGAIERLGVYPAMGRTGRREGTRELVVTQTPFVVVYRPHEGYIEILSLLHGAQAW</sequence>
<dbReference type="eggNOG" id="COG3668">
    <property type="taxonomic scope" value="Bacteria"/>
</dbReference>
<dbReference type="RefSeq" id="WP_011143517.1">
    <property type="nucleotide sequence ID" value="NC_005125.1"/>
</dbReference>
<dbReference type="AlphaFoldDB" id="Q7NFJ7"/>
<dbReference type="PhylomeDB" id="Q7NFJ7"/>
<dbReference type="InterPro" id="IPR051803">
    <property type="entry name" value="TA_system_RelE-like_toxin"/>
</dbReference>
<gene>
    <name evidence="3" type="ordered locus">gsr3528</name>
</gene>
<reference evidence="3 4" key="2">
    <citation type="journal article" date="2003" name="DNA Res.">
        <title>Complete genome structure of Gloeobacter violaceus PCC 7421, a cyanobacterium that lacks thylakoids (supplement).</title>
        <authorList>
            <person name="Nakamura Y."/>
            <person name="Kaneko T."/>
            <person name="Sato S."/>
            <person name="Mimuro M."/>
            <person name="Miyashita H."/>
            <person name="Tsuchiya T."/>
            <person name="Sasamoto S."/>
            <person name="Watanabe A."/>
            <person name="Kawashima K."/>
            <person name="Kishida Y."/>
            <person name="Kiyokawa C."/>
            <person name="Kohara M."/>
            <person name="Matsumoto M."/>
            <person name="Matsuno A."/>
            <person name="Nakazaki N."/>
            <person name="Shimpo S."/>
            <person name="Takeuchi C."/>
            <person name="Yamada M."/>
            <person name="Tabata S."/>
        </authorList>
    </citation>
    <scope>NUCLEOTIDE SEQUENCE [LARGE SCALE GENOMIC DNA]</scope>
    <source>
        <strain evidence="4">ATCC 29082 / PCC 7421</strain>
    </source>
</reference>
<evidence type="ECO:0000256" key="2">
    <source>
        <dbReference type="ARBA" id="ARBA00022649"/>
    </source>
</evidence>
<dbReference type="KEGG" id="gvi:gsr3528"/>
<proteinExistence type="inferred from homology"/>
<evidence type="ECO:0000256" key="1">
    <source>
        <dbReference type="ARBA" id="ARBA00006226"/>
    </source>
</evidence>
<dbReference type="Pfam" id="PF05016">
    <property type="entry name" value="ParE_toxin"/>
    <property type="match status" value="1"/>
</dbReference>
<comment type="similarity">
    <text evidence="1">Belongs to the RelE toxin family.</text>
</comment>
<reference evidence="3 4" key="1">
    <citation type="journal article" date="2003" name="DNA Res.">
        <title>Complete genome structure of Gloeobacter violaceus PCC 7421, a cyanobacterium that lacks thylakoids.</title>
        <authorList>
            <person name="Nakamura Y."/>
            <person name="Kaneko T."/>
            <person name="Sato S."/>
            <person name="Mimuro M."/>
            <person name="Miyashita H."/>
            <person name="Tsuchiya T."/>
            <person name="Sasamoto S."/>
            <person name="Watanabe A."/>
            <person name="Kawashima K."/>
            <person name="Kishida Y."/>
            <person name="Kiyokawa C."/>
            <person name="Kohara M."/>
            <person name="Matsumoto M."/>
            <person name="Matsuno A."/>
            <person name="Nakazaki N."/>
            <person name="Shimpo S."/>
            <person name="Takeuchi C."/>
            <person name="Yamada M."/>
            <person name="Tabata S."/>
        </authorList>
    </citation>
    <scope>NUCLEOTIDE SEQUENCE [LARGE SCALE GENOMIC DNA]</scope>
    <source>
        <strain evidence="4">ATCC 29082 / PCC 7421</strain>
    </source>
</reference>
<dbReference type="HOGENOM" id="CLU_147162_11_2_3"/>
<dbReference type="STRING" id="251221.gene:10761041"/>
<dbReference type="PANTHER" id="PTHR33755">
    <property type="entry name" value="TOXIN PARE1-RELATED"/>
    <property type="match status" value="1"/>
</dbReference>
<protein>
    <submittedName>
        <fullName evidence="3">Gsr3528 protein</fullName>
    </submittedName>
</protein>
<keyword evidence="4" id="KW-1185">Reference proteome</keyword>
<dbReference type="EnsemblBacteria" id="BAC91469">
    <property type="protein sequence ID" value="BAC91469"/>
    <property type="gene ID" value="BAC91469"/>
</dbReference>
<name>Q7NFJ7_GLOVI</name>
<evidence type="ECO:0000313" key="4">
    <source>
        <dbReference type="Proteomes" id="UP000000557"/>
    </source>
</evidence>
<dbReference type="PANTHER" id="PTHR33755:SF6">
    <property type="entry name" value="PLASMID STABILIZATION SYSTEM PROTEIN"/>
    <property type="match status" value="1"/>
</dbReference>